<dbReference type="AlphaFoldDB" id="A0AAP2D9Y7"/>
<dbReference type="PRINTS" id="PR00412">
    <property type="entry name" value="EPOXHYDRLASE"/>
</dbReference>
<dbReference type="SUPFAM" id="SSF53474">
    <property type="entry name" value="alpha/beta-Hydrolases"/>
    <property type="match status" value="1"/>
</dbReference>
<evidence type="ECO:0000259" key="2">
    <source>
        <dbReference type="Pfam" id="PF00561"/>
    </source>
</evidence>
<dbReference type="Proteomes" id="UP001319180">
    <property type="component" value="Unassembled WGS sequence"/>
</dbReference>
<dbReference type="InterPro" id="IPR000073">
    <property type="entry name" value="AB_hydrolase_1"/>
</dbReference>
<feature type="domain" description="AB hydrolase-1" evidence="2">
    <location>
        <begin position="39"/>
        <end position="143"/>
    </location>
</feature>
<sequence>MEMNYSDDELVKLLPGFTHGYANVNDVDLHFVKGGAGTPLVLVPGWPETWWAYHKVMHLLAKHHEVIVVDLRGMGGSGKPLEGYDKRNMARDLFELVKVMGYHQVAIGGHDIGAHVAFSFAANYPAFASNLILLDTPHPDESMYRLPMLPIPGAAYVYPWWLAFNQIKQLPEQLLEGRMSIVIDWIFNQLLQNKDAVTDFDRAVYAAAYNSADAIRASNAWYQAFTQDIADSRTYAKLTMPVLGVGGSGYALLQHVLPAVATTYSLEKFDDAGHFILAEKPDETARCIAQFLGSV</sequence>
<dbReference type="Gene3D" id="3.40.50.1820">
    <property type="entry name" value="alpha/beta hydrolase"/>
    <property type="match status" value="1"/>
</dbReference>
<protein>
    <submittedName>
        <fullName evidence="3">Alpha/beta hydrolase</fullName>
    </submittedName>
</protein>
<accession>A0AAP2D9Y7</accession>
<name>A0AAP2D9Y7_9BACT</name>
<proteinExistence type="predicted"/>
<dbReference type="InterPro" id="IPR000639">
    <property type="entry name" value="Epox_hydrolase-like"/>
</dbReference>
<comment type="caution">
    <text evidence="3">The sequence shown here is derived from an EMBL/GenBank/DDBJ whole genome shotgun (WGS) entry which is preliminary data.</text>
</comment>
<dbReference type="Pfam" id="PF00561">
    <property type="entry name" value="Abhydrolase_1"/>
    <property type="match status" value="1"/>
</dbReference>
<evidence type="ECO:0000313" key="3">
    <source>
        <dbReference type="EMBL" id="MBT1688126.1"/>
    </source>
</evidence>
<evidence type="ECO:0000313" key="4">
    <source>
        <dbReference type="Proteomes" id="UP001319180"/>
    </source>
</evidence>
<keyword evidence="1 3" id="KW-0378">Hydrolase</keyword>
<keyword evidence="4" id="KW-1185">Reference proteome</keyword>
<dbReference type="EMBL" id="JAHESC010000023">
    <property type="protein sequence ID" value="MBT1688126.1"/>
    <property type="molecule type" value="Genomic_DNA"/>
</dbReference>
<organism evidence="3 4">
    <name type="scientific">Dawidia soli</name>
    <dbReference type="NCBI Taxonomy" id="2782352"/>
    <lineage>
        <taxon>Bacteria</taxon>
        <taxon>Pseudomonadati</taxon>
        <taxon>Bacteroidota</taxon>
        <taxon>Cytophagia</taxon>
        <taxon>Cytophagales</taxon>
        <taxon>Chryseotaleaceae</taxon>
        <taxon>Dawidia</taxon>
    </lineage>
</organism>
<gene>
    <name evidence="3" type="ORF">KK078_16265</name>
</gene>
<evidence type="ECO:0000256" key="1">
    <source>
        <dbReference type="ARBA" id="ARBA00022801"/>
    </source>
</evidence>
<dbReference type="InterPro" id="IPR029058">
    <property type="entry name" value="AB_hydrolase_fold"/>
</dbReference>
<dbReference type="RefSeq" id="WP_254091353.1">
    <property type="nucleotide sequence ID" value="NZ_JAHESC010000023.1"/>
</dbReference>
<dbReference type="PANTHER" id="PTHR43329">
    <property type="entry name" value="EPOXIDE HYDROLASE"/>
    <property type="match status" value="1"/>
</dbReference>
<reference evidence="3 4" key="1">
    <citation type="submission" date="2021-05" db="EMBL/GenBank/DDBJ databases">
        <title>A Polyphasic approach of four new species of the genus Ohtaekwangia: Ohtaekwangia histidinii sp. nov., Ohtaekwangia cretensis sp. nov., Ohtaekwangia indiensis sp. nov., Ohtaekwangia reichenbachii sp. nov. from diverse environment.</title>
        <authorList>
            <person name="Octaviana S."/>
        </authorList>
    </citation>
    <scope>NUCLEOTIDE SEQUENCE [LARGE SCALE GENOMIC DNA]</scope>
    <source>
        <strain evidence="3 4">PWU37</strain>
    </source>
</reference>
<dbReference type="GO" id="GO:0016787">
    <property type="term" value="F:hydrolase activity"/>
    <property type="evidence" value="ECO:0007669"/>
    <property type="project" value="UniProtKB-KW"/>
</dbReference>